<name>A0A7J6FC08_CANSA</name>
<keyword evidence="4" id="KW-0067">ATP-binding</keyword>
<dbReference type="GO" id="GO:0016301">
    <property type="term" value="F:kinase activity"/>
    <property type="evidence" value="ECO:0007669"/>
    <property type="project" value="UniProtKB-KW"/>
</dbReference>
<dbReference type="Gene3D" id="3.30.200.20">
    <property type="entry name" value="Phosphorylase Kinase, domain 1"/>
    <property type="match status" value="1"/>
</dbReference>
<sequence>MNYFWLSAKRSVVGVVRRWEISAFSDELAPPLGWVELRLRSFSRELCMCRNLLCIEILELLLLSFPSRLLLSLSNSFSDSVGRRSSVLQWNLDVATQLVVASDEDGSPALRGDLPDGKVVAVKRLFFNTKQWVDHFSNEVNLISGIPRKNLVELLGCNITGPESLLLYEYVITYLVVLNSLKAELFQC</sequence>
<dbReference type="GO" id="GO:0005524">
    <property type="term" value="F:ATP binding"/>
    <property type="evidence" value="ECO:0007669"/>
    <property type="project" value="UniProtKB-KW"/>
</dbReference>
<dbReference type="AlphaFoldDB" id="A0A7J6FC08"/>
<dbReference type="InterPro" id="IPR052059">
    <property type="entry name" value="CR_Ser/Thr_kinase"/>
</dbReference>
<protein>
    <submittedName>
        <fullName evidence="5">Uncharacterized protein</fullName>
    </submittedName>
</protein>
<organism evidence="5 6">
    <name type="scientific">Cannabis sativa</name>
    <name type="common">Hemp</name>
    <name type="synonym">Marijuana</name>
    <dbReference type="NCBI Taxonomy" id="3483"/>
    <lineage>
        <taxon>Eukaryota</taxon>
        <taxon>Viridiplantae</taxon>
        <taxon>Streptophyta</taxon>
        <taxon>Embryophyta</taxon>
        <taxon>Tracheophyta</taxon>
        <taxon>Spermatophyta</taxon>
        <taxon>Magnoliopsida</taxon>
        <taxon>eudicotyledons</taxon>
        <taxon>Gunneridae</taxon>
        <taxon>Pentapetalae</taxon>
        <taxon>rosids</taxon>
        <taxon>fabids</taxon>
        <taxon>Rosales</taxon>
        <taxon>Cannabaceae</taxon>
        <taxon>Cannabis</taxon>
    </lineage>
</organism>
<gene>
    <name evidence="5" type="ORF">G4B88_001042</name>
</gene>
<evidence type="ECO:0000256" key="1">
    <source>
        <dbReference type="ARBA" id="ARBA00022679"/>
    </source>
</evidence>
<dbReference type="PANTHER" id="PTHR47973">
    <property type="entry name" value="CYSTEINE-RICH RECEPTOR-LIKE PROTEIN KINASE 3"/>
    <property type="match status" value="1"/>
</dbReference>
<keyword evidence="2" id="KW-0547">Nucleotide-binding</keyword>
<comment type="caution">
    <text evidence="5">The sequence shown here is derived from an EMBL/GenBank/DDBJ whole genome shotgun (WGS) entry which is preliminary data.</text>
</comment>
<evidence type="ECO:0000256" key="4">
    <source>
        <dbReference type="ARBA" id="ARBA00022840"/>
    </source>
</evidence>
<keyword evidence="6" id="KW-1185">Reference proteome</keyword>
<dbReference type="Proteomes" id="UP000583929">
    <property type="component" value="Unassembled WGS sequence"/>
</dbReference>
<keyword evidence="1" id="KW-0808">Transferase</keyword>
<dbReference type="InterPro" id="IPR011009">
    <property type="entry name" value="Kinase-like_dom_sf"/>
</dbReference>
<evidence type="ECO:0000256" key="3">
    <source>
        <dbReference type="ARBA" id="ARBA00022777"/>
    </source>
</evidence>
<reference evidence="5 6" key="1">
    <citation type="journal article" date="2020" name="bioRxiv">
        <title>Sequence and annotation of 42 cannabis genomes reveals extensive copy number variation in cannabinoid synthesis and pathogen resistance genes.</title>
        <authorList>
            <person name="Mckernan K.J."/>
            <person name="Helbert Y."/>
            <person name="Kane L.T."/>
            <person name="Ebling H."/>
            <person name="Zhang L."/>
            <person name="Liu B."/>
            <person name="Eaton Z."/>
            <person name="Mclaughlin S."/>
            <person name="Kingan S."/>
            <person name="Baybayan P."/>
            <person name="Concepcion G."/>
            <person name="Jordan M."/>
            <person name="Riva A."/>
            <person name="Barbazuk W."/>
            <person name="Harkins T."/>
        </authorList>
    </citation>
    <scope>NUCLEOTIDE SEQUENCE [LARGE SCALE GENOMIC DNA]</scope>
    <source>
        <strain evidence="6">cv. Jamaican Lion 4</strain>
        <tissue evidence="5">Leaf</tissue>
    </source>
</reference>
<evidence type="ECO:0000313" key="6">
    <source>
        <dbReference type="Proteomes" id="UP000583929"/>
    </source>
</evidence>
<keyword evidence="3" id="KW-0418">Kinase</keyword>
<accession>A0A7J6FC08</accession>
<proteinExistence type="predicted"/>
<dbReference type="EMBL" id="JAATIQ010000237">
    <property type="protein sequence ID" value="KAF4368138.1"/>
    <property type="molecule type" value="Genomic_DNA"/>
</dbReference>
<dbReference type="SUPFAM" id="SSF56112">
    <property type="entry name" value="Protein kinase-like (PK-like)"/>
    <property type="match status" value="1"/>
</dbReference>
<evidence type="ECO:0000313" key="5">
    <source>
        <dbReference type="EMBL" id="KAF4368138.1"/>
    </source>
</evidence>
<evidence type="ECO:0000256" key="2">
    <source>
        <dbReference type="ARBA" id="ARBA00022741"/>
    </source>
</evidence>